<evidence type="ECO:0000256" key="2">
    <source>
        <dbReference type="ARBA" id="ARBA00005695"/>
    </source>
</evidence>
<feature type="domain" description="Solute-binding protein family 5" evidence="4">
    <location>
        <begin position="109"/>
        <end position="529"/>
    </location>
</feature>
<dbReference type="Proteomes" id="UP000255207">
    <property type="component" value="Unassembled WGS sequence"/>
</dbReference>
<reference evidence="6" key="1">
    <citation type="submission" date="2018-07" db="EMBL/GenBank/DDBJ databases">
        <authorList>
            <person name="Safronova V.I."/>
            <person name="Chirak E.R."/>
            <person name="Sazanova A.L."/>
        </authorList>
    </citation>
    <scope>NUCLEOTIDE SEQUENCE [LARGE SCALE GENOMIC DNA]</scope>
    <source>
        <strain evidence="6">RCAM04685</strain>
    </source>
</reference>
<protein>
    <submittedName>
        <fullName evidence="5">ABC transporter substrate-binding protein</fullName>
    </submittedName>
</protein>
<evidence type="ECO:0000313" key="6">
    <source>
        <dbReference type="Proteomes" id="UP000255207"/>
    </source>
</evidence>
<dbReference type="RefSeq" id="WP_114828249.1">
    <property type="nucleotide sequence ID" value="NZ_QQTO01000037.1"/>
</dbReference>
<dbReference type="Gene3D" id="3.40.190.10">
    <property type="entry name" value="Periplasmic binding protein-like II"/>
    <property type="match status" value="1"/>
</dbReference>
<dbReference type="InterPro" id="IPR039424">
    <property type="entry name" value="SBP_5"/>
</dbReference>
<dbReference type="GO" id="GO:0015833">
    <property type="term" value="P:peptide transport"/>
    <property type="evidence" value="ECO:0007669"/>
    <property type="project" value="TreeGrafter"/>
</dbReference>
<evidence type="ECO:0000256" key="1">
    <source>
        <dbReference type="ARBA" id="ARBA00004418"/>
    </source>
</evidence>
<dbReference type="EMBL" id="QQTP01000002">
    <property type="protein sequence ID" value="RDJ28124.1"/>
    <property type="molecule type" value="Genomic_DNA"/>
</dbReference>
<comment type="caution">
    <text evidence="5">The sequence shown here is derived from an EMBL/GenBank/DDBJ whole genome shotgun (WGS) entry which is preliminary data.</text>
</comment>
<dbReference type="PANTHER" id="PTHR30290:SF62">
    <property type="entry name" value="OLIGOPEPTIDE ABC TRANSPORTER, PERIPLASMIC OLIGOPEPTIDE-BINDING PROTEIN"/>
    <property type="match status" value="1"/>
</dbReference>
<gene>
    <name evidence="5" type="ORF">DWE98_05895</name>
</gene>
<dbReference type="SUPFAM" id="SSF53850">
    <property type="entry name" value="Periplasmic binding protein-like II"/>
    <property type="match status" value="1"/>
</dbReference>
<name>A0A370L9W7_9HYPH</name>
<proteinExistence type="inferred from homology"/>
<keyword evidence="3" id="KW-0732">Signal</keyword>
<evidence type="ECO:0000259" key="4">
    <source>
        <dbReference type="Pfam" id="PF00496"/>
    </source>
</evidence>
<dbReference type="Gene3D" id="3.10.105.10">
    <property type="entry name" value="Dipeptide-binding Protein, Domain 3"/>
    <property type="match status" value="1"/>
</dbReference>
<keyword evidence="6" id="KW-1185">Reference proteome</keyword>
<accession>A0A370L9W7</accession>
<dbReference type="Pfam" id="PF00496">
    <property type="entry name" value="SBP_bac_5"/>
    <property type="match status" value="1"/>
</dbReference>
<dbReference type="OrthoDB" id="9803988at2"/>
<dbReference type="AlphaFoldDB" id="A0A370L9W7"/>
<organism evidence="5 6">
    <name type="scientific">Bosea caraganae</name>
    <dbReference type="NCBI Taxonomy" id="2763117"/>
    <lineage>
        <taxon>Bacteria</taxon>
        <taxon>Pseudomonadati</taxon>
        <taxon>Pseudomonadota</taxon>
        <taxon>Alphaproteobacteria</taxon>
        <taxon>Hyphomicrobiales</taxon>
        <taxon>Boseaceae</taxon>
        <taxon>Bosea</taxon>
    </lineage>
</organism>
<sequence>MEFAKLGIRPMRHGRMLAAALALQVGLLAPGLAQAFGEAPPLKQLVDAGKLPPVDQRLPKTPQVITPYERVGQYGGVIRQAMRGDGDYNAILRAVGAQGLTRWDIKFTEIVPNVAEGWTTNADKSEYTFKLRPGMKWSDGQPFTADDILFFVQDLLPDKAFFQSPPPRYVVNGKLMTGEKIDDNTVKLTFGGPYRTFPEEMAAPVGQHPVLYAKHYCKQFHPKYATNLDELMKQNNVKDWAALMRLKCGDIEVPSRWANLERPTLDPWVVKEPYKGGATRIVLERNPYFWQVDTAGNQLPYTDALQFTVFGDVETILLAAINGQLDLQIRYLNAISNKPVLSENMAKGAYTIMEMKDLNASSAGLMVNQTSPNPALRTLIRTPGFTKALSLGMDRSEINEIVFLGGGTPRQIGPLESHRLYNKQLATQFIEHDVKQANAILDGLGLTKKDGQGFRLYPQGGRISLAAIVSIGSPAYIEVLELIRKQWAEIGVELLIRSSERSLFYDRAQNNDYDLSVDAITGGLDPTQEVRSVLVVHPLDSRQSIPWVKWYTSGGKVGEEPSESMKQRLALFDKWKVEPDEAKADDIYRQILQLAADAFEVIGVAQPPAQLGIRKNNLRNVFDTMPYGWTYATPGGSLPQQYFYAR</sequence>
<dbReference type="GO" id="GO:1904680">
    <property type="term" value="F:peptide transmembrane transporter activity"/>
    <property type="evidence" value="ECO:0007669"/>
    <property type="project" value="TreeGrafter"/>
</dbReference>
<feature type="chain" id="PRO_5030068526" evidence="3">
    <location>
        <begin position="36"/>
        <end position="646"/>
    </location>
</feature>
<dbReference type="PANTHER" id="PTHR30290">
    <property type="entry name" value="PERIPLASMIC BINDING COMPONENT OF ABC TRANSPORTER"/>
    <property type="match status" value="1"/>
</dbReference>
<feature type="signal peptide" evidence="3">
    <location>
        <begin position="1"/>
        <end position="35"/>
    </location>
</feature>
<comment type="similarity">
    <text evidence="2">Belongs to the bacterial solute-binding protein 5 family.</text>
</comment>
<comment type="subcellular location">
    <subcellularLocation>
        <location evidence="1">Periplasm</location>
    </subcellularLocation>
</comment>
<evidence type="ECO:0000256" key="3">
    <source>
        <dbReference type="SAM" id="SignalP"/>
    </source>
</evidence>
<dbReference type="InterPro" id="IPR000914">
    <property type="entry name" value="SBP_5_dom"/>
</dbReference>
<dbReference type="CDD" id="cd08500">
    <property type="entry name" value="PBP2_NikA_DppA_OppA_like_4"/>
    <property type="match status" value="1"/>
</dbReference>
<evidence type="ECO:0000313" key="5">
    <source>
        <dbReference type="EMBL" id="RDJ28124.1"/>
    </source>
</evidence>